<dbReference type="RefSeq" id="WP_073994048.1">
    <property type="nucleotide sequence ID" value="NZ_FQYT01000018.1"/>
</dbReference>
<evidence type="ECO:0000313" key="1">
    <source>
        <dbReference type="EMBL" id="SHJ33223.1"/>
    </source>
</evidence>
<evidence type="ECO:0000313" key="2">
    <source>
        <dbReference type="Proteomes" id="UP000184342"/>
    </source>
</evidence>
<protein>
    <submittedName>
        <fullName evidence="1">Uncharacterized protein</fullName>
    </submittedName>
</protein>
<dbReference type="AlphaFoldDB" id="A0A1M6IFQ6"/>
<sequence>MMEIVYETRPDMALGTTRLIKEKAGDKSLYRIVYVRDGMESASSQEFWTKDAQVGRLPYTDWENVNLLSAQAGVSCMIEDILDSKRLCTYARFLAGGMPFGGRDTAGCGENVLKILENLDESLQHKIVSYLAESSADGGDCKEAYYAALVSSCGPLVNYISFAEFTAALEILGVTFTSKELDMLKRIFLIEMLDLFSYCYDYVYFKADGDIPVKIIYCVFGLMLGYPVEYIAGILHSDEKEIENQIACQKIF</sequence>
<dbReference type="EMBL" id="FQYT01000018">
    <property type="protein sequence ID" value="SHJ33223.1"/>
    <property type="molecule type" value="Genomic_DNA"/>
</dbReference>
<proteinExistence type="predicted"/>
<name>A0A1M6IFQ6_9FIRM</name>
<keyword evidence="2" id="KW-1185">Reference proteome</keyword>
<dbReference type="Proteomes" id="UP000184342">
    <property type="component" value="Unassembled WGS sequence"/>
</dbReference>
<reference evidence="1 2" key="1">
    <citation type="submission" date="2016-11" db="EMBL/GenBank/DDBJ databases">
        <authorList>
            <person name="Jaros S."/>
            <person name="Januszkiewicz K."/>
            <person name="Wedrychowicz H."/>
        </authorList>
    </citation>
    <scope>NUCLEOTIDE SEQUENCE [LARGE SCALE GENOMIC DNA]</scope>
    <source>
        <strain evidence="1 2">DSM 15970</strain>
    </source>
</reference>
<gene>
    <name evidence="1" type="ORF">SAMN02745691_01755</name>
</gene>
<dbReference type="STRING" id="1122934.SAMN02745691_01755"/>
<organism evidence="1 2">
    <name type="scientific">Parasporobacterium paucivorans DSM 15970</name>
    <dbReference type="NCBI Taxonomy" id="1122934"/>
    <lineage>
        <taxon>Bacteria</taxon>
        <taxon>Bacillati</taxon>
        <taxon>Bacillota</taxon>
        <taxon>Clostridia</taxon>
        <taxon>Lachnospirales</taxon>
        <taxon>Lachnospiraceae</taxon>
        <taxon>Parasporobacterium</taxon>
    </lineage>
</organism>
<accession>A0A1M6IFQ6</accession>